<dbReference type="AlphaFoldDB" id="A0A4D7AY97"/>
<evidence type="ECO:0000313" key="2">
    <source>
        <dbReference type="Proteomes" id="UP000298642"/>
    </source>
</evidence>
<dbReference type="KEGG" id="obj:EIO64_16790"/>
<dbReference type="Proteomes" id="UP000298642">
    <property type="component" value="Chromosome"/>
</dbReference>
<proteinExistence type="predicted"/>
<accession>A0A4D7AY97</accession>
<organism evidence="1 2">
    <name type="scientific">Dysosmobacter welbionis</name>
    <dbReference type="NCBI Taxonomy" id="2093857"/>
    <lineage>
        <taxon>Bacteria</taxon>
        <taxon>Bacillati</taxon>
        <taxon>Bacillota</taxon>
        <taxon>Clostridia</taxon>
        <taxon>Eubacteriales</taxon>
        <taxon>Oscillospiraceae</taxon>
        <taxon>Dysosmobacter</taxon>
    </lineage>
</organism>
<name>A0A4D7AY97_9FIRM</name>
<keyword evidence="2" id="KW-1185">Reference proteome</keyword>
<dbReference type="RefSeq" id="WP_136891678.1">
    <property type="nucleotide sequence ID" value="NZ_CP034413.3"/>
</dbReference>
<reference evidence="2" key="1">
    <citation type="submission" date="2018-12" db="EMBL/GenBank/DDBJ databases">
        <title>Dusodibacter welbiota gen. nov., sp. nov., isolated from human faeces and emended description of the Oscillibacter genus.</title>
        <authorList>
            <person name="Le Roy T."/>
            <person name="Van der Smissen P."/>
            <person name="Delzenne N."/>
            <person name="Muccioli G."/>
            <person name="Collet J.F."/>
            <person name="Cani P.D."/>
        </authorList>
    </citation>
    <scope>NUCLEOTIDE SEQUENCE [LARGE SCALE GENOMIC DNA]</scope>
    <source>
        <strain evidence="2">J115</strain>
    </source>
</reference>
<dbReference type="EMBL" id="CP034413">
    <property type="protein sequence ID" value="QCI60656.1"/>
    <property type="molecule type" value="Genomic_DNA"/>
</dbReference>
<sequence>MASVQDVFDMAIHLMDAQNESTGATRTTDTNEYALRTPNILNTLLDQVYPYSDTYPDLSDGTKTRPSLVSVTSLDDYLDLDDYICRNVLSYGLAGLLLTEENPTQANFFWQTYLENLNTAKSRLPSSGIESVEDVYGGGGGDNYLSRWGGIEYGWFGQW</sequence>
<protein>
    <submittedName>
        <fullName evidence="1">Uncharacterized protein</fullName>
    </submittedName>
</protein>
<gene>
    <name evidence="1" type="ORF">EIO64_16790</name>
</gene>
<evidence type="ECO:0000313" key="1">
    <source>
        <dbReference type="EMBL" id="QCI60656.1"/>
    </source>
</evidence>